<dbReference type="SMART" id="SM00345">
    <property type="entry name" value="HTH_GNTR"/>
    <property type="match status" value="1"/>
</dbReference>
<evidence type="ECO:0000313" key="6">
    <source>
        <dbReference type="Proteomes" id="UP000233375"/>
    </source>
</evidence>
<organism evidence="5 6">
    <name type="scientific">Niallia nealsonii</name>
    <dbReference type="NCBI Taxonomy" id="115979"/>
    <lineage>
        <taxon>Bacteria</taxon>
        <taxon>Bacillati</taxon>
        <taxon>Bacillota</taxon>
        <taxon>Bacilli</taxon>
        <taxon>Bacillales</taxon>
        <taxon>Bacillaceae</taxon>
        <taxon>Niallia</taxon>
    </lineage>
</organism>
<feature type="domain" description="HTH gntR-type" evidence="4">
    <location>
        <begin position="9"/>
        <end position="77"/>
    </location>
</feature>
<dbReference type="InterPro" id="IPR000524">
    <property type="entry name" value="Tscrpt_reg_HTH_GntR"/>
</dbReference>
<name>A0A2N0Z4K8_9BACI</name>
<dbReference type="Pfam" id="PF00392">
    <property type="entry name" value="GntR"/>
    <property type="match status" value="1"/>
</dbReference>
<accession>A0A2N0Z4K8</accession>
<dbReference type="PANTHER" id="PTHR38445">
    <property type="entry name" value="HTH-TYPE TRANSCRIPTIONAL REPRESSOR YTRA"/>
    <property type="match status" value="1"/>
</dbReference>
<evidence type="ECO:0000256" key="2">
    <source>
        <dbReference type="ARBA" id="ARBA00023125"/>
    </source>
</evidence>
<comment type="caution">
    <text evidence="5">The sequence shown here is derived from an EMBL/GenBank/DDBJ whole genome shotgun (WGS) entry which is preliminary data.</text>
</comment>
<reference evidence="5 6" key="1">
    <citation type="journal article" date="2003" name="Int. J. Syst. Evol. Microbiol.">
        <title>Bacillus nealsonii sp. nov., isolated from a spacecraft-assembly facility, whose spores are gamma-radiation resistant.</title>
        <authorList>
            <person name="Venkateswaran K."/>
            <person name="Kempf M."/>
            <person name="Chen F."/>
            <person name="Satomi M."/>
            <person name="Nicholson W."/>
            <person name="Kern R."/>
        </authorList>
    </citation>
    <scope>NUCLEOTIDE SEQUENCE [LARGE SCALE GENOMIC DNA]</scope>
    <source>
        <strain evidence="5 6">FO-92</strain>
    </source>
</reference>
<dbReference type="PROSITE" id="PS50949">
    <property type="entry name" value="HTH_GNTR"/>
    <property type="match status" value="1"/>
</dbReference>
<dbReference type="InterPro" id="IPR036390">
    <property type="entry name" value="WH_DNA-bd_sf"/>
</dbReference>
<dbReference type="OrthoDB" id="362473at2"/>
<evidence type="ECO:0000256" key="1">
    <source>
        <dbReference type="ARBA" id="ARBA00023015"/>
    </source>
</evidence>
<protein>
    <submittedName>
        <fullName evidence="5">GntR family transcriptional regulator</fullName>
    </submittedName>
</protein>
<sequence length="129" mass="14998">MAAEFEASKPIYMQIVHKILLQIVRLERTAGEKLPSVREMAITLGVNPNTIQRTYGELERMQMVETKRGQGTFITENQLVLEKMVKKLQMETMELFVGNMQELGIEEEEMIEKLNSYLKKRKEGNDDTF</sequence>
<dbReference type="PANTHER" id="PTHR38445:SF6">
    <property type="entry name" value="GNTR-FAMILY TRANSCRIPTIONAL REGULATOR"/>
    <property type="match status" value="1"/>
</dbReference>
<dbReference type="GO" id="GO:0003677">
    <property type="term" value="F:DNA binding"/>
    <property type="evidence" value="ECO:0007669"/>
    <property type="project" value="UniProtKB-KW"/>
</dbReference>
<gene>
    <name evidence="5" type="ORF">CWS01_06470</name>
</gene>
<evidence type="ECO:0000259" key="4">
    <source>
        <dbReference type="PROSITE" id="PS50949"/>
    </source>
</evidence>
<evidence type="ECO:0000313" key="5">
    <source>
        <dbReference type="EMBL" id="PKG24442.1"/>
    </source>
</evidence>
<dbReference type="GO" id="GO:0003700">
    <property type="term" value="F:DNA-binding transcription factor activity"/>
    <property type="evidence" value="ECO:0007669"/>
    <property type="project" value="InterPro"/>
</dbReference>
<evidence type="ECO:0000256" key="3">
    <source>
        <dbReference type="ARBA" id="ARBA00023163"/>
    </source>
</evidence>
<dbReference type="Gene3D" id="1.10.10.10">
    <property type="entry name" value="Winged helix-like DNA-binding domain superfamily/Winged helix DNA-binding domain"/>
    <property type="match status" value="1"/>
</dbReference>
<dbReference type="Proteomes" id="UP000233375">
    <property type="component" value="Unassembled WGS sequence"/>
</dbReference>
<keyword evidence="1" id="KW-0805">Transcription regulation</keyword>
<dbReference type="RefSeq" id="WP_101176380.1">
    <property type="nucleotide sequence ID" value="NZ_PISE01000013.1"/>
</dbReference>
<dbReference type="AlphaFoldDB" id="A0A2N0Z4K8"/>
<proteinExistence type="predicted"/>
<keyword evidence="2" id="KW-0238">DNA-binding</keyword>
<keyword evidence="6" id="KW-1185">Reference proteome</keyword>
<dbReference type="EMBL" id="PISE01000013">
    <property type="protein sequence ID" value="PKG24442.1"/>
    <property type="molecule type" value="Genomic_DNA"/>
</dbReference>
<keyword evidence="3" id="KW-0804">Transcription</keyword>
<dbReference type="InterPro" id="IPR036388">
    <property type="entry name" value="WH-like_DNA-bd_sf"/>
</dbReference>
<dbReference type="SUPFAM" id="SSF46785">
    <property type="entry name" value="Winged helix' DNA-binding domain"/>
    <property type="match status" value="1"/>
</dbReference>
<dbReference type="CDD" id="cd07377">
    <property type="entry name" value="WHTH_GntR"/>
    <property type="match status" value="1"/>
</dbReference>